<dbReference type="SUPFAM" id="SSF54523">
    <property type="entry name" value="Pili subunits"/>
    <property type="match status" value="1"/>
</dbReference>
<name>A0AAU9E4Q0_9FIRM</name>
<dbReference type="RefSeq" id="WP_338537274.1">
    <property type="nucleotide sequence ID" value="NZ_AP028654.1"/>
</dbReference>
<keyword evidence="1" id="KW-1133">Transmembrane helix</keyword>
<evidence type="ECO:0000313" key="3">
    <source>
        <dbReference type="Proteomes" id="UP001321786"/>
    </source>
</evidence>
<reference evidence="2 3" key="1">
    <citation type="submission" date="2023-08" db="EMBL/GenBank/DDBJ databases">
        <title>Helicovermis profunda gen. nov., sp. nov., a novel mesophilic, fermentative bacterium within the Bacillota from a deep-sea hydrothermal vent chimney.</title>
        <authorList>
            <person name="Miyazaki U."/>
            <person name="Mizutani D."/>
            <person name="Hashimoto Y."/>
            <person name="Tame A."/>
            <person name="Sawayama S."/>
            <person name="Miyazaki J."/>
            <person name="Takai K."/>
            <person name="Nakagawa S."/>
        </authorList>
    </citation>
    <scope>NUCLEOTIDE SEQUENCE [LARGE SCALE GENOMIC DNA]</scope>
    <source>
        <strain evidence="2 3">S502</strain>
    </source>
</reference>
<evidence type="ECO:0008006" key="4">
    <source>
        <dbReference type="Google" id="ProtNLM"/>
    </source>
</evidence>
<sequence>MNKKQINKKKGFTLIELLLVLLVMAVLFGIAIPKMMGLTDIFRLKTDRESARNIVSKVNTLVELGIYDLSEMTANKTSLDYITPGKTPNDSSGEKFYLGEENSLFLSKRYKGDSFNISLIREGTSPNFTYFIEVKYKDPLHTEVLIEKQKLANPVK</sequence>
<feature type="transmembrane region" description="Helical" evidence="1">
    <location>
        <begin position="12"/>
        <end position="32"/>
    </location>
</feature>
<dbReference type="InterPro" id="IPR045584">
    <property type="entry name" value="Pilin-like"/>
</dbReference>
<dbReference type="PROSITE" id="PS00409">
    <property type="entry name" value="PROKAR_NTER_METHYL"/>
    <property type="match status" value="1"/>
</dbReference>
<dbReference type="EMBL" id="AP028654">
    <property type="protein sequence ID" value="BEP28980.1"/>
    <property type="molecule type" value="Genomic_DNA"/>
</dbReference>
<evidence type="ECO:0000256" key="1">
    <source>
        <dbReference type="SAM" id="Phobius"/>
    </source>
</evidence>
<proteinExistence type="predicted"/>
<dbReference type="NCBIfam" id="TIGR02532">
    <property type="entry name" value="IV_pilin_GFxxxE"/>
    <property type="match status" value="1"/>
</dbReference>
<keyword evidence="1" id="KW-0812">Transmembrane</keyword>
<organism evidence="2 3">
    <name type="scientific">Helicovermis profundi</name>
    <dbReference type="NCBI Taxonomy" id="3065157"/>
    <lineage>
        <taxon>Bacteria</taxon>
        <taxon>Bacillati</taxon>
        <taxon>Bacillota</taxon>
        <taxon>Clostridia</taxon>
        <taxon>Helicovermis</taxon>
    </lineage>
</organism>
<keyword evidence="1" id="KW-0472">Membrane</keyword>
<dbReference type="Gene3D" id="3.30.700.10">
    <property type="entry name" value="Glycoprotein, Type 4 Pilin"/>
    <property type="match status" value="1"/>
</dbReference>
<dbReference type="KEGG" id="hprf:HLPR_13110"/>
<dbReference type="Pfam" id="PF07963">
    <property type="entry name" value="N_methyl"/>
    <property type="match status" value="1"/>
</dbReference>
<evidence type="ECO:0000313" key="2">
    <source>
        <dbReference type="EMBL" id="BEP28980.1"/>
    </source>
</evidence>
<gene>
    <name evidence="2" type="ORF">HLPR_13110</name>
</gene>
<dbReference type="InterPro" id="IPR012902">
    <property type="entry name" value="N_methyl_site"/>
</dbReference>
<dbReference type="AlphaFoldDB" id="A0AAU9E4Q0"/>
<dbReference type="Proteomes" id="UP001321786">
    <property type="component" value="Chromosome"/>
</dbReference>
<keyword evidence="3" id="KW-1185">Reference proteome</keyword>
<protein>
    <recommendedName>
        <fullName evidence="4">Prepilin-type N-terminal cleavage/methylation domain-containing protein</fullName>
    </recommendedName>
</protein>
<accession>A0AAU9E4Q0</accession>